<reference evidence="9" key="3">
    <citation type="submission" date="2025-09" db="UniProtKB">
        <authorList>
            <consortium name="Ensembl"/>
        </authorList>
    </citation>
    <scope>IDENTIFICATION</scope>
</reference>
<reference evidence="10" key="1">
    <citation type="submission" date="2018-06" db="EMBL/GenBank/DDBJ databases">
        <title>Genome assembly of Danube salmon.</title>
        <authorList>
            <person name="Macqueen D.J."/>
            <person name="Gundappa M.K."/>
        </authorList>
    </citation>
    <scope>NUCLEOTIDE SEQUENCE [LARGE SCALE GENOMIC DNA]</scope>
</reference>
<evidence type="ECO:0000256" key="4">
    <source>
        <dbReference type="ARBA" id="ARBA00022741"/>
    </source>
</evidence>
<keyword evidence="10" id="KW-1185">Reference proteome</keyword>
<dbReference type="SUPFAM" id="SSF50677">
    <property type="entry name" value="ValRS/IleRS/LeuRS editing domain"/>
    <property type="match status" value="1"/>
</dbReference>
<dbReference type="GO" id="GO:0002161">
    <property type="term" value="F:aminoacyl-tRNA deacylase activity"/>
    <property type="evidence" value="ECO:0007669"/>
    <property type="project" value="InterPro"/>
</dbReference>
<evidence type="ECO:0000256" key="7">
    <source>
        <dbReference type="ARBA" id="ARBA00023146"/>
    </source>
</evidence>
<reference evidence="9" key="2">
    <citation type="submission" date="2025-08" db="UniProtKB">
        <authorList>
            <consortium name="Ensembl"/>
        </authorList>
    </citation>
    <scope>IDENTIFICATION</scope>
</reference>
<dbReference type="PANTHER" id="PTHR11946:SF109">
    <property type="entry name" value="VALINE--TRNA LIGASE"/>
    <property type="match status" value="1"/>
</dbReference>
<organism evidence="9 10">
    <name type="scientific">Hucho hucho</name>
    <name type="common">huchen</name>
    <dbReference type="NCBI Taxonomy" id="62062"/>
    <lineage>
        <taxon>Eukaryota</taxon>
        <taxon>Metazoa</taxon>
        <taxon>Chordata</taxon>
        <taxon>Craniata</taxon>
        <taxon>Vertebrata</taxon>
        <taxon>Euteleostomi</taxon>
        <taxon>Actinopterygii</taxon>
        <taxon>Neopterygii</taxon>
        <taxon>Teleostei</taxon>
        <taxon>Protacanthopterygii</taxon>
        <taxon>Salmoniformes</taxon>
        <taxon>Salmonidae</taxon>
        <taxon>Salmoninae</taxon>
        <taxon>Hucho</taxon>
    </lineage>
</organism>
<evidence type="ECO:0000256" key="2">
    <source>
        <dbReference type="ARBA" id="ARBA00013169"/>
    </source>
</evidence>
<keyword evidence="5" id="KW-0067">ATP-binding</keyword>
<dbReference type="InterPro" id="IPR002303">
    <property type="entry name" value="Valyl-tRNA_ligase"/>
</dbReference>
<keyword evidence="6" id="KW-0648">Protein biosynthesis</keyword>
<dbReference type="GO" id="GO:0006438">
    <property type="term" value="P:valyl-tRNA aminoacylation"/>
    <property type="evidence" value="ECO:0007669"/>
    <property type="project" value="InterPro"/>
</dbReference>
<accession>A0A4W5LNS7</accession>
<dbReference type="InterPro" id="IPR009008">
    <property type="entry name" value="Val/Leu/Ile-tRNA-synth_edit"/>
</dbReference>
<evidence type="ECO:0000256" key="3">
    <source>
        <dbReference type="ARBA" id="ARBA00022598"/>
    </source>
</evidence>
<dbReference type="PANTHER" id="PTHR11946">
    <property type="entry name" value="VALYL-TRNA SYNTHETASES"/>
    <property type="match status" value="1"/>
</dbReference>
<dbReference type="GO" id="GO:0005829">
    <property type="term" value="C:cytosol"/>
    <property type="evidence" value="ECO:0007669"/>
    <property type="project" value="TreeGrafter"/>
</dbReference>
<sequence>MLGDSAVAVHPADPRYQHLKGKMVLHPFCDRKMPIVFDEFVDVNFGTGTNHAVWLSWGSLVAQGIVGYC</sequence>
<keyword evidence="7" id="KW-0030">Aminoacyl-tRNA synthetase</keyword>
<evidence type="ECO:0000256" key="6">
    <source>
        <dbReference type="ARBA" id="ARBA00022917"/>
    </source>
</evidence>
<proteinExistence type="inferred from homology"/>
<dbReference type="GO" id="GO:0005524">
    <property type="term" value="F:ATP binding"/>
    <property type="evidence" value="ECO:0007669"/>
    <property type="project" value="UniProtKB-KW"/>
</dbReference>
<evidence type="ECO:0000256" key="5">
    <source>
        <dbReference type="ARBA" id="ARBA00022840"/>
    </source>
</evidence>
<dbReference type="GeneTree" id="ENSGT00940000157775"/>
<evidence type="ECO:0000256" key="8">
    <source>
        <dbReference type="ARBA" id="ARBA00029936"/>
    </source>
</evidence>
<dbReference type="EC" id="6.1.1.9" evidence="2"/>
<evidence type="ECO:0000256" key="1">
    <source>
        <dbReference type="ARBA" id="ARBA00005594"/>
    </source>
</evidence>
<dbReference type="Gene3D" id="3.90.740.10">
    <property type="entry name" value="Valyl/Leucyl/Isoleucyl-tRNA synthetase, editing domain"/>
    <property type="match status" value="1"/>
</dbReference>
<dbReference type="STRING" id="62062.ENSHHUP00000027558"/>
<keyword evidence="4" id="KW-0547">Nucleotide-binding</keyword>
<evidence type="ECO:0000313" key="10">
    <source>
        <dbReference type="Proteomes" id="UP000314982"/>
    </source>
</evidence>
<dbReference type="AlphaFoldDB" id="A0A4W5LNS7"/>
<dbReference type="Proteomes" id="UP000314982">
    <property type="component" value="Unassembled WGS sequence"/>
</dbReference>
<dbReference type="GO" id="GO:0004832">
    <property type="term" value="F:valine-tRNA ligase activity"/>
    <property type="evidence" value="ECO:0007669"/>
    <property type="project" value="UniProtKB-EC"/>
</dbReference>
<keyword evidence="3" id="KW-0436">Ligase</keyword>
<protein>
    <recommendedName>
        <fullName evidence="2">valine--tRNA ligase</fullName>
        <ecNumber evidence="2">6.1.1.9</ecNumber>
    </recommendedName>
    <alternativeName>
        <fullName evidence="8">Valyl-tRNA synthetase</fullName>
    </alternativeName>
</protein>
<name>A0A4W5LNS7_9TELE</name>
<dbReference type="Ensembl" id="ENSHHUT00000028655.1">
    <property type="protein sequence ID" value="ENSHHUP00000027558.1"/>
    <property type="gene ID" value="ENSHHUG00000017482.1"/>
</dbReference>
<evidence type="ECO:0000313" key="9">
    <source>
        <dbReference type="Ensembl" id="ENSHHUP00000027558.1"/>
    </source>
</evidence>
<comment type="similarity">
    <text evidence="1">Belongs to the class-I aminoacyl-tRNA synthetase family.</text>
</comment>